<proteinExistence type="predicted"/>
<keyword evidence="2" id="KW-0472">Membrane</keyword>
<feature type="compositionally biased region" description="Acidic residues" evidence="1">
    <location>
        <begin position="1"/>
        <end position="10"/>
    </location>
</feature>
<feature type="transmembrane region" description="Helical" evidence="2">
    <location>
        <begin position="92"/>
        <end position="110"/>
    </location>
</feature>
<dbReference type="Proteomes" id="UP000520814">
    <property type="component" value="Unassembled WGS sequence"/>
</dbReference>
<dbReference type="InterPro" id="IPR032820">
    <property type="entry name" value="ATPase_put"/>
</dbReference>
<dbReference type="RefSeq" id="WP_221289720.1">
    <property type="nucleotide sequence ID" value="NZ_JACHGW010000001.1"/>
</dbReference>
<evidence type="ECO:0000256" key="2">
    <source>
        <dbReference type="SAM" id="Phobius"/>
    </source>
</evidence>
<sequence length="118" mass="12454">MSVAESEADSIPEPQLPARPRFPDPPRVGYQRPRPVEDPAERFLSRRGIGGKDAGNMGKAMGVGTALVGSIVGGVILGWLADTYLIKAATPYGLIGGFILGTFSGFANLIKLTNDLNK</sequence>
<evidence type="ECO:0000313" key="4">
    <source>
        <dbReference type="Proteomes" id="UP000520814"/>
    </source>
</evidence>
<dbReference type="Pfam" id="PF09527">
    <property type="entry name" value="ATPase_gene1"/>
    <property type="match status" value="1"/>
</dbReference>
<gene>
    <name evidence="3" type="ORF">HNQ39_000081</name>
</gene>
<evidence type="ECO:0008006" key="5">
    <source>
        <dbReference type="Google" id="ProtNLM"/>
    </source>
</evidence>
<protein>
    <recommendedName>
        <fullName evidence="5">ATP synthase protein I</fullName>
    </recommendedName>
</protein>
<organism evidence="3 4">
    <name type="scientific">Armatimonas rosea</name>
    <dbReference type="NCBI Taxonomy" id="685828"/>
    <lineage>
        <taxon>Bacteria</taxon>
        <taxon>Bacillati</taxon>
        <taxon>Armatimonadota</taxon>
        <taxon>Armatimonadia</taxon>
        <taxon>Armatimonadales</taxon>
        <taxon>Armatimonadaceae</taxon>
        <taxon>Armatimonas</taxon>
    </lineage>
</organism>
<feature type="compositionally biased region" description="Basic and acidic residues" evidence="1">
    <location>
        <begin position="34"/>
        <end position="44"/>
    </location>
</feature>
<reference evidence="3 4" key="1">
    <citation type="submission" date="2020-08" db="EMBL/GenBank/DDBJ databases">
        <title>Genomic Encyclopedia of Type Strains, Phase IV (KMG-IV): sequencing the most valuable type-strain genomes for metagenomic binning, comparative biology and taxonomic classification.</title>
        <authorList>
            <person name="Goeker M."/>
        </authorList>
    </citation>
    <scope>NUCLEOTIDE SEQUENCE [LARGE SCALE GENOMIC DNA]</scope>
    <source>
        <strain evidence="3 4">DSM 23562</strain>
    </source>
</reference>
<dbReference type="EMBL" id="JACHGW010000001">
    <property type="protein sequence ID" value="MBB6048319.1"/>
    <property type="molecule type" value="Genomic_DNA"/>
</dbReference>
<accession>A0A7W9W3E2</accession>
<evidence type="ECO:0000256" key="1">
    <source>
        <dbReference type="SAM" id="MobiDB-lite"/>
    </source>
</evidence>
<keyword evidence="2" id="KW-0812">Transmembrane</keyword>
<name>A0A7W9W3E2_ARMRO</name>
<evidence type="ECO:0000313" key="3">
    <source>
        <dbReference type="EMBL" id="MBB6048319.1"/>
    </source>
</evidence>
<keyword evidence="4" id="KW-1185">Reference proteome</keyword>
<keyword evidence="2" id="KW-1133">Transmembrane helix</keyword>
<feature type="transmembrane region" description="Helical" evidence="2">
    <location>
        <begin position="60"/>
        <end position="80"/>
    </location>
</feature>
<comment type="caution">
    <text evidence="3">The sequence shown here is derived from an EMBL/GenBank/DDBJ whole genome shotgun (WGS) entry which is preliminary data.</text>
</comment>
<feature type="region of interest" description="Disordered" evidence="1">
    <location>
        <begin position="1"/>
        <end position="49"/>
    </location>
</feature>
<dbReference type="AlphaFoldDB" id="A0A7W9W3E2"/>